<dbReference type="InterPro" id="IPR027417">
    <property type="entry name" value="P-loop_NTPase"/>
</dbReference>
<dbReference type="InterPro" id="IPR038729">
    <property type="entry name" value="Rad50/SbcC_AAA"/>
</dbReference>
<keyword evidence="1" id="KW-0175">Coiled coil</keyword>
<feature type="coiled-coil region" evidence="1">
    <location>
        <begin position="572"/>
        <end position="657"/>
    </location>
</feature>
<gene>
    <name evidence="4" type="ORF">HLB35_05940</name>
</gene>
<name>A0A7Y3X987_9GAMM</name>
<dbReference type="RefSeq" id="WP_171701875.1">
    <property type="nucleotide sequence ID" value="NZ_JABFHI010000002.1"/>
</dbReference>
<evidence type="ECO:0000256" key="1">
    <source>
        <dbReference type="SAM" id="Coils"/>
    </source>
</evidence>
<reference evidence="4 5" key="2">
    <citation type="submission" date="2020-06" db="EMBL/GenBank/DDBJ databases">
        <title>Halomonas songnenensis sp. nov., a moderately halophilic bacterium isolated from saline and alkaline soils.</title>
        <authorList>
            <person name="Jiang J."/>
            <person name="Pan Y."/>
        </authorList>
    </citation>
    <scope>NUCLEOTIDE SEQUENCE [LARGE SCALE GENOMIC DNA]</scope>
    <source>
        <strain evidence="4 5">TBZ9</strain>
    </source>
</reference>
<feature type="region of interest" description="Disordered" evidence="2">
    <location>
        <begin position="306"/>
        <end position="337"/>
    </location>
</feature>
<dbReference type="AlphaFoldDB" id="A0A7Y3X987"/>
<feature type="domain" description="Rad50/SbcC-type AAA" evidence="3">
    <location>
        <begin position="6"/>
        <end position="324"/>
    </location>
</feature>
<evidence type="ECO:0000259" key="3">
    <source>
        <dbReference type="Pfam" id="PF13476"/>
    </source>
</evidence>
<dbReference type="GO" id="GO:0006302">
    <property type="term" value="P:double-strand break repair"/>
    <property type="evidence" value="ECO:0007669"/>
    <property type="project" value="InterPro"/>
</dbReference>
<dbReference type="Proteomes" id="UP000588806">
    <property type="component" value="Unassembled WGS sequence"/>
</dbReference>
<evidence type="ECO:0000313" key="4">
    <source>
        <dbReference type="EMBL" id="NOG31422.1"/>
    </source>
</evidence>
<keyword evidence="5" id="KW-1185">Reference proteome</keyword>
<evidence type="ECO:0000256" key="2">
    <source>
        <dbReference type="SAM" id="MobiDB-lite"/>
    </source>
</evidence>
<feature type="coiled-coil region" evidence="1">
    <location>
        <begin position="703"/>
        <end position="730"/>
    </location>
</feature>
<accession>A0A7Y3X987</accession>
<evidence type="ECO:0000313" key="5">
    <source>
        <dbReference type="Proteomes" id="UP000588806"/>
    </source>
</evidence>
<dbReference type="EMBL" id="JABFHI010000002">
    <property type="protein sequence ID" value="NOG31422.1"/>
    <property type="molecule type" value="Genomic_DNA"/>
</dbReference>
<sequence>MQLISLEVSEFQQFRTGFALNGLTPGINLLTGPNESGKSTLVRAIRAAFFERHKSSTLSDLQPWGDSSAAPQVSLAFEWQGQHWKLDKRFLQRKRCDLKVGDTHYSGDEAEEHLAQLLGYATPARGASKAEHWGIPGLLWVEQGAGQHIRDPANHAGEHLQSALSQHLGDALGEVVSSGGDQLIQQVEQQRAKLLTQTGKPTGDLRDTREACNTLADELAEQETQVARYRDQVDHLGQLQAKQCEVEAQRPWEAQRDKAKAAETQLVAVEKLREQQAQAQKTLDEFQHHQQLNHQQLEDFAAQASQLEERQKDKQKAEQQLAQCKAHAAPIEQQREAASQRYDDARQILTAARHKAHRQRLQQQLKSAEDKVRRLAETLAKARELQQQRQKLSAQHQHQAVDIDALERLRQLELQLGQLKAKQEMLATRLAYRLEPGQQLMIDQTSVAGEGEKLLLSATDVAIPGVGTLTIQPGGTDVADLLRQQQNLEADREALLQQLQVTNLSSAEQQASKARELAHKVEQTALRLGDLAPNGVDTLAGEHQLAEQERSTLAASLAALPAHQDDAALPTEELASRQLETTQAQLEEAEQARSHHHQTLTLAQQALTNAEREWQRLKAAIQAPDRQEREQSARRRLIELKAEVEQLQADMNTRQRDIDAANPTMLAQDIKRFSDSADAMEFEARERASEIERLKTRLETLGAQGLEEQRDALRQQLESQQRRRLQLEKEPRRWSFCCHCLNASVRP</sequence>
<proteinExistence type="predicted"/>
<dbReference type="Gene3D" id="3.40.50.300">
    <property type="entry name" value="P-loop containing nucleotide triphosphate hydrolases"/>
    <property type="match status" value="1"/>
</dbReference>
<reference evidence="4 5" key="1">
    <citation type="submission" date="2020-05" db="EMBL/GenBank/DDBJ databases">
        <authorList>
            <person name="Ruan W."/>
            <person name="Jeon C.O."/>
            <person name="Chun B.H."/>
        </authorList>
    </citation>
    <scope>NUCLEOTIDE SEQUENCE [LARGE SCALE GENOMIC DNA]</scope>
    <source>
        <strain evidence="4 5">TBZ9</strain>
    </source>
</reference>
<feature type="coiled-coil region" evidence="1">
    <location>
        <begin position="478"/>
        <end position="524"/>
    </location>
</feature>
<feature type="coiled-coil region" evidence="1">
    <location>
        <begin position="205"/>
        <end position="239"/>
    </location>
</feature>
<dbReference type="GO" id="GO:0016887">
    <property type="term" value="F:ATP hydrolysis activity"/>
    <property type="evidence" value="ECO:0007669"/>
    <property type="project" value="InterPro"/>
</dbReference>
<comment type="caution">
    <text evidence="4">The sequence shown here is derived from an EMBL/GenBank/DDBJ whole genome shotgun (WGS) entry which is preliminary data.</text>
</comment>
<feature type="coiled-coil region" evidence="1">
    <location>
        <begin position="351"/>
        <end position="429"/>
    </location>
</feature>
<feature type="compositionally biased region" description="Basic and acidic residues" evidence="2">
    <location>
        <begin position="307"/>
        <end position="317"/>
    </location>
</feature>
<dbReference type="SUPFAM" id="SSF52540">
    <property type="entry name" value="P-loop containing nucleoside triphosphate hydrolases"/>
    <property type="match status" value="2"/>
</dbReference>
<dbReference type="Pfam" id="PF13476">
    <property type="entry name" value="AAA_23"/>
    <property type="match status" value="1"/>
</dbReference>
<organism evidence="4 5">
    <name type="scientific">Vreelandella azerica</name>
    <dbReference type="NCBI Taxonomy" id="2732867"/>
    <lineage>
        <taxon>Bacteria</taxon>
        <taxon>Pseudomonadati</taxon>
        <taxon>Pseudomonadota</taxon>
        <taxon>Gammaproteobacteria</taxon>
        <taxon>Oceanospirillales</taxon>
        <taxon>Halomonadaceae</taxon>
        <taxon>Vreelandella</taxon>
    </lineage>
</organism>
<protein>
    <submittedName>
        <fullName evidence="4">AAA family ATPase</fullName>
    </submittedName>
</protein>